<organism evidence="3 4">
    <name type="scientific">Burkholderia ambifaria (strain MC40-6)</name>
    <dbReference type="NCBI Taxonomy" id="398577"/>
    <lineage>
        <taxon>Bacteria</taxon>
        <taxon>Pseudomonadati</taxon>
        <taxon>Pseudomonadota</taxon>
        <taxon>Betaproteobacteria</taxon>
        <taxon>Burkholderiales</taxon>
        <taxon>Burkholderiaceae</taxon>
        <taxon>Burkholderia</taxon>
        <taxon>Burkholderia cepacia complex</taxon>
    </lineage>
</organism>
<dbReference type="HOGENOM" id="CLU_009120_6_0_4"/>
<evidence type="ECO:0000256" key="1">
    <source>
        <dbReference type="SAM" id="SignalP"/>
    </source>
</evidence>
<proteinExistence type="predicted"/>
<feature type="chain" id="PRO_5002771735" evidence="1">
    <location>
        <begin position="40"/>
        <end position="816"/>
    </location>
</feature>
<name>B1YUS3_BURA4</name>
<keyword evidence="1" id="KW-0732">Signal</keyword>
<reference evidence="4" key="1">
    <citation type="submission" date="2008-04" db="EMBL/GenBank/DDBJ databases">
        <title>Complete sequence of chromosome 1 of Burkholderia ambifaria MC40-6.</title>
        <authorList>
            <person name="Copeland A."/>
            <person name="Lucas S."/>
            <person name="Lapidus A."/>
            <person name="Glavina del Rio T."/>
            <person name="Dalin E."/>
            <person name="Tice H."/>
            <person name="Pitluck S."/>
            <person name="Chain P."/>
            <person name="Malfatti S."/>
            <person name="Shin M."/>
            <person name="Vergez L."/>
            <person name="Lang D."/>
            <person name="Schmutz J."/>
            <person name="Larimer F."/>
            <person name="Land M."/>
            <person name="Hauser L."/>
            <person name="Kyrpides N."/>
            <person name="Lykidis A."/>
            <person name="Ramette A."/>
            <person name="Konstantinidis K."/>
            <person name="Tiedje J."/>
            <person name="Richardson P."/>
        </authorList>
    </citation>
    <scope>NUCLEOTIDE SEQUENCE [LARGE SCALE GENOMIC DNA]</scope>
    <source>
        <strain evidence="4">MC40-6</strain>
    </source>
</reference>
<dbReference type="InterPro" id="IPR042186">
    <property type="entry name" value="FimD_plug_dom"/>
</dbReference>
<dbReference type="KEGG" id="bac:BamMC406_2341"/>
<sequence precursor="true">MPVPTTRTALQAAGPARYARPAAAALALALALRAGTACAQTAPVQVTAAPVLVPVPVPVPVPAPMPAPVPAPAPSPASDALFLDVSVNGEPTHRIARFQQIGGRLYAASADLNDLGIATNDRTNNRTPEPSNALVALDTLAGLRYDYDAGRQTLDLRVPDALRIPHTFDTRALAAAPPASSGRGFVLNYDAYAQTIAHAPLAVWSEARYFDPYGVFSSTGVAYLYDDRRRYVRYDTSWSHSNPGTLTTTQIGDTISSSLSWTRSLRIGGVQWRSNFGLRPDLVTFPVPALSGSAVVPTSVDLYVNNVRQFSGNVASGPFVINSVPGITGAGNATVVTRDALGRSIATSIPLYVDTRLLAPGLASYSAEAGFLRRAYGIDSFDYARTPAASGSLRYGVSERLTVEAHAEATAGVYNAGAGALARLGERGVANASLALSAPGRTGVQAGIGYQYVTPRFSIDAQTLRAFGDYSDLGSREGVPVSRATDRVTVSFPFLRRQTLSFSYLGLKYPGVAASRIGSVAYLVNLGGLTSITFSGFQDFRQRDTRGFFVSLSIGLGGNTSVSVNAGRQNGDSTYTLSATRPPDYGGGVGWNVQAGANAGMRYAQGQLQYLGRAGEVTLLAQSFDEHRNASVDVTGAIVLMNGQLMTARRVDDGFALVSTDTGRVPVLHQNRMIGETNRAGYLLVPDLNAYQSNRVAIDGTALPADARIADTTLDVVPQARSGVLAHFAVTRYSAASIALRAPDGTPLPPGLEVRHVESGQRTIVGYDGLTFVDGLVANNHLEITGGGRDCAVAFAYRRPDDGTLPRIGPLTCGPR</sequence>
<dbReference type="Gene3D" id="2.60.40.2610">
    <property type="entry name" value="Outer membrane usher protein FimD, plug domain"/>
    <property type="match status" value="1"/>
</dbReference>
<dbReference type="EMBL" id="CP001025">
    <property type="protein sequence ID" value="ACB64819.1"/>
    <property type="molecule type" value="Genomic_DNA"/>
</dbReference>
<dbReference type="Pfam" id="PF00577">
    <property type="entry name" value="Usher"/>
    <property type="match status" value="1"/>
</dbReference>
<dbReference type="RefSeq" id="WP_012364450.1">
    <property type="nucleotide sequence ID" value="NC_010551.1"/>
</dbReference>
<dbReference type="Pfam" id="PF13953">
    <property type="entry name" value="PapC_C"/>
    <property type="match status" value="1"/>
</dbReference>
<dbReference type="InterPro" id="IPR000015">
    <property type="entry name" value="Fimb_usher"/>
</dbReference>
<feature type="domain" description="PapC-like C-terminal" evidence="2">
    <location>
        <begin position="738"/>
        <end position="797"/>
    </location>
</feature>
<dbReference type="GO" id="GO:0015473">
    <property type="term" value="F:fimbrial usher porin activity"/>
    <property type="evidence" value="ECO:0007669"/>
    <property type="project" value="InterPro"/>
</dbReference>
<dbReference type="Proteomes" id="UP000001680">
    <property type="component" value="Chromosome 1"/>
</dbReference>
<dbReference type="GO" id="GO:0009297">
    <property type="term" value="P:pilus assembly"/>
    <property type="evidence" value="ECO:0007669"/>
    <property type="project" value="InterPro"/>
</dbReference>
<dbReference type="Gene3D" id="2.60.40.3110">
    <property type="match status" value="1"/>
</dbReference>
<gene>
    <name evidence="3" type="ordered locus">BamMC406_2341</name>
</gene>
<dbReference type="PANTHER" id="PTHR30451:SF5">
    <property type="entry name" value="SLR0019 PROTEIN"/>
    <property type="match status" value="1"/>
</dbReference>
<protein>
    <submittedName>
        <fullName evidence="3">Fimbrial biogenesis outer membrane usher protein</fullName>
    </submittedName>
</protein>
<evidence type="ECO:0000313" key="4">
    <source>
        <dbReference type="Proteomes" id="UP000001680"/>
    </source>
</evidence>
<evidence type="ECO:0000313" key="3">
    <source>
        <dbReference type="EMBL" id="ACB64819.1"/>
    </source>
</evidence>
<dbReference type="AlphaFoldDB" id="B1YUS3"/>
<feature type="signal peptide" evidence="1">
    <location>
        <begin position="1"/>
        <end position="39"/>
    </location>
</feature>
<accession>B1YUS3</accession>
<evidence type="ECO:0000259" key="2">
    <source>
        <dbReference type="Pfam" id="PF13953"/>
    </source>
</evidence>
<dbReference type="PANTHER" id="PTHR30451">
    <property type="entry name" value="OUTER MEMBRANE USHER PROTEIN"/>
    <property type="match status" value="1"/>
</dbReference>
<dbReference type="OrthoDB" id="8587at2"/>
<dbReference type="GO" id="GO:0009279">
    <property type="term" value="C:cell outer membrane"/>
    <property type="evidence" value="ECO:0007669"/>
    <property type="project" value="TreeGrafter"/>
</dbReference>
<dbReference type="InterPro" id="IPR025949">
    <property type="entry name" value="PapC-like_C"/>
</dbReference>